<dbReference type="SUPFAM" id="SSF103473">
    <property type="entry name" value="MFS general substrate transporter"/>
    <property type="match status" value="1"/>
</dbReference>
<keyword evidence="3 4" id="KW-0472">Membrane</keyword>
<evidence type="ECO:0000256" key="2">
    <source>
        <dbReference type="ARBA" id="ARBA00022989"/>
    </source>
</evidence>
<feature type="transmembrane region" description="Helical" evidence="4">
    <location>
        <begin position="46"/>
        <end position="67"/>
    </location>
</feature>
<dbReference type="InterPro" id="IPR020846">
    <property type="entry name" value="MFS_dom"/>
</dbReference>
<dbReference type="OrthoDB" id="7200137at2"/>
<evidence type="ECO:0000259" key="5">
    <source>
        <dbReference type="PROSITE" id="PS50850"/>
    </source>
</evidence>
<evidence type="ECO:0000256" key="1">
    <source>
        <dbReference type="ARBA" id="ARBA00022692"/>
    </source>
</evidence>
<dbReference type="Gene3D" id="1.20.1250.20">
    <property type="entry name" value="MFS general substrate transporter like domains"/>
    <property type="match status" value="1"/>
</dbReference>
<feature type="transmembrane region" description="Helical" evidence="4">
    <location>
        <begin position="213"/>
        <end position="238"/>
    </location>
</feature>
<keyword evidence="7" id="KW-1185">Reference proteome</keyword>
<comment type="caution">
    <text evidence="6">The sequence shown here is derived from an EMBL/GenBank/DDBJ whole genome shotgun (WGS) entry which is preliminary data.</text>
</comment>
<keyword evidence="2 4" id="KW-1133">Transmembrane helix</keyword>
<feature type="transmembrane region" description="Helical" evidence="4">
    <location>
        <begin position="279"/>
        <end position="309"/>
    </location>
</feature>
<feature type="transmembrane region" description="Helical" evidence="4">
    <location>
        <begin position="79"/>
        <end position="97"/>
    </location>
</feature>
<keyword evidence="1 4" id="KW-0812">Transmembrane</keyword>
<dbReference type="PATRIC" id="fig|1187852.3.peg.2985"/>
<sequence>MIPPIPHRRWPVISALGIVQILAWGCSYYLLTVLGPSIAAETGWGLPWIFGSLTAGMLAAGAVAPTAGRMIGRHGGRPVLAVSTGLLAAGLVLLGLAPNLPVFGLAWLVIGLGMGSGLYDAAFATLGRLYGADARPSITALTLWGGFSSTLCWPLSAFLLAHLGWRGTCLTYAALELGICLPLILGLIPPAAPRPVAMGGRSDAVSLDPAERPVFLVLAALVTCTGIATSIFSVHLLTLLQDRGLSLAAAVSLGTLVGPSQVGARLLEVANRSRHHPIWTLTGAVALMAVGLVLLWGGFLSLALVLVIYGAGNGLYSIGRGTLPLALFGPERYAALLGRLAKPNLAAQALAPSAGAYLIAHAGADATLMALAVLGLIDLALVALLWRARRRAAAPVRAVDEKPLPQGGRG</sequence>
<feature type="transmembrane region" description="Helical" evidence="4">
    <location>
        <begin position="172"/>
        <end position="192"/>
    </location>
</feature>
<dbReference type="EMBL" id="LABZ01000021">
    <property type="protein sequence ID" value="KMO44365.1"/>
    <property type="molecule type" value="Genomic_DNA"/>
</dbReference>
<proteinExistence type="predicted"/>
<dbReference type="InterPro" id="IPR036259">
    <property type="entry name" value="MFS_trans_sf"/>
</dbReference>
<dbReference type="RefSeq" id="WP_048449500.1">
    <property type="nucleotide sequence ID" value="NZ_LABZ01000021.1"/>
</dbReference>
<evidence type="ECO:0000256" key="3">
    <source>
        <dbReference type="ARBA" id="ARBA00023136"/>
    </source>
</evidence>
<protein>
    <submittedName>
        <fullName evidence="6">MFS transporter</fullName>
    </submittedName>
</protein>
<evidence type="ECO:0000313" key="7">
    <source>
        <dbReference type="Proteomes" id="UP000036449"/>
    </source>
</evidence>
<feature type="domain" description="Major facilitator superfamily (MFS) profile" evidence="5">
    <location>
        <begin position="1"/>
        <end position="390"/>
    </location>
</feature>
<evidence type="ECO:0000313" key="6">
    <source>
        <dbReference type="EMBL" id="KMO44365.1"/>
    </source>
</evidence>
<dbReference type="InterPro" id="IPR050327">
    <property type="entry name" value="Proton-linked_MCT"/>
</dbReference>
<dbReference type="InterPro" id="IPR011701">
    <property type="entry name" value="MFS"/>
</dbReference>
<feature type="transmembrane region" description="Helical" evidence="4">
    <location>
        <begin position="12"/>
        <end position="31"/>
    </location>
</feature>
<accession>A0A0J6TAP1</accession>
<evidence type="ECO:0000256" key="4">
    <source>
        <dbReference type="SAM" id="Phobius"/>
    </source>
</evidence>
<dbReference type="PROSITE" id="PS50850">
    <property type="entry name" value="MFS"/>
    <property type="match status" value="1"/>
</dbReference>
<dbReference type="PANTHER" id="PTHR11360">
    <property type="entry name" value="MONOCARBOXYLATE TRANSPORTER"/>
    <property type="match status" value="1"/>
</dbReference>
<dbReference type="AlphaFoldDB" id="A0A0J6TAP1"/>
<dbReference type="Proteomes" id="UP000036449">
    <property type="component" value="Unassembled WGS sequence"/>
</dbReference>
<dbReference type="Pfam" id="PF07690">
    <property type="entry name" value="MFS_1"/>
    <property type="match status" value="1"/>
</dbReference>
<feature type="transmembrane region" description="Helical" evidence="4">
    <location>
        <begin position="244"/>
        <end position="267"/>
    </location>
</feature>
<feature type="transmembrane region" description="Helical" evidence="4">
    <location>
        <begin position="138"/>
        <end position="160"/>
    </location>
</feature>
<dbReference type="GO" id="GO:0022857">
    <property type="term" value="F:transmembrane transporter activity"/>
    <property type="evidence" value="ECO:0007669"/>
    <property type="project" value="InterPro"/>
</dbReference>
<reference evidence="6 7" key="1">
    <citation type="submission" date="2015-03" db="EMBL/GenBank/DDBJ databases">
        <title>Genome sequencing of Methylobacterium tarhaniae DSM 25844.</title>
        <authorList>
            <person name="Chaudhry V."/>
            <person name="Patil P.B."/>
        </authorList>
    </citation>
    <scope>NUCLEOTIDE SEQUENCE [LARGE SCALE GENOMIC DNA]</scope>
    <source>
        <strain evidence="6 7">DSM 25844</strain>
    </source>
</reference>
<dbReference type="PANTHER" id="PTHR11360:SF308">
    <property type="entry name" value="BLL3089 PROTEIN"/>
    <property type="match status" value="1"/>
</dbReference>
<feature type="transmembrane region" description="Helical" evidence="4">
    <location>
        <begin position="366"/>
        <end position="386"/>
    </location>
</feature>
<name>A0A0J6TAP1_9HYPH</name>
<organism evidence="6 7">
    <name type="scientific">Methylobacterium tarhaniae</name>
    <dbReference type="NCBI Taxonomy" id="1187852"/>
    <lineage>
        <taxon>Bacteria</taxon>
        <taxon>Pseudomonadati</taxon>
        <taxon>Pseudomonadota</taxon>
        <taxon>Alphaproteobacteria</taxon>
        <taxon>Hyphomicrobiales</taxon>
        <taxon>Methylobacteriaceae</taxon>
        <taxon>Methylobacterium</taxon>
    </lineage>
</organism>
<gene>
    <name evidence="6" type="ORF">VQ03_03665</name>
</gene>